<evidence type="ECO:0000256" key="1">
    <source>
        <dbReference type="SAM" id="MobiDB-lite"/>
    </source>
</evidence>
<organism evidence="2 3">
    <name type="scientific">Streptomyces bottropensis ATCC 25435</name>
    <dbReference type="NCBI Taxonomy" id="1054862"/>
    <lineage>
        <taxon>Bacteria</taxon>
        <taxon>Bacillati</taxon>
        <taxon>Actinomycetota</taxon>
        <taxon>Actinomycetes</taxon>
        <taxon>Kitasatosporales</taxon>
        <taxon>Streptomycetaceae</taxon>
        <taxon>Streptomyces</taxon>
    </lineage>
</organism>
<proteinExistence type="predicted"/>
<evidence type="ECO:0000313" key="3">
    <source>
        <dbReference type="Proteomes" id="UP000030760"/>
    </source>
</evidence>
<sequence>MATREVVGHAMADHPTTDARSATATSAPGEPFLPLLSSSS</sequence>
<accession>M3FYV8</accession>
<feature type="region of interest" description="Disordered" evidence="1">
    <location>
        <begin position="1"/>
        <end position="40"/>
    </location>
</feature>
<feature type="compositionally biased region" description="Low complexity" evidence="1">
    <location>
        <begin position="18"/>
        <end position="27"/>
    </location>
</feature>
<protein>
    <submittedName>
        <fullName evidence="2">Uncharacterized protein</fullName>
    </submittedName>
</protein>
<dbReference type="AlphaFoldDB" id="M3FYV8"/>
<name>M3FYV8_9ACTN</name>
<gene>
    <name evidence="2" type="ORF">SBD_0952</name>
</gene>
<dbReference type="EMBL" id="KB405056">
    <property type="protein sequence ID" value="EMF58280.1"/>
    <property type="molecule type" value="Genomic_DNA"/>
</dbReference>
<evidence type="ECO:0000313" key="2">
    <source>
        <dbReference type="EMBL" id="EMF58280.1"/>
    </source>
</evidence>
<dbReference type="Proteomes" id="UP000030760">
    <property type="component" value="Unassembled WGS sequence"/>
</dbReference>
<reference evidence="3" key="1">
    <citation type="journal article" date="2013" name="Genome Announc.">
        <title>Draft Genome Sequence of Streptomyces bottropensis ATCC 25435, a Bottromycin-Producing Actinomycete.</title>
        <authorList>
            <person name="Zhang H."/>
            <person name="Zhou W."/>
            <person name="Zhuang Y."/>
            <person name="Liang X."/>
            <person name="Liu T."/>
        </authorList>
    </citation>
    <scope>NUCLEOTIDE SEQUENCE [LARGE SCALE GENOMIC DNA]</scope>
    <source>
        <strain evidence="3">ATCC 25435</strain>
    </source>
</reference>